<dbReference type="AlphaFoldDB" id="A0A7Y9F0M2"/>
<dbReference type="PANTHER" id="PTHR18964:SF149">
    <property type="entry name" value="BIFUNCTIONAL UDP-N-ACETYLGLUCOSAMINE 2-EPIMERASE_N-ACETYLMANNOSAMINE KINASE"/>
    <property type="match status" value="1"/>
</dbReference>
<evidence type="ECO:0000313" key="2">
    <source>
        <dbReference type="EMBL" id="NYD57407.1"/>
    </source>
</evidence>
<dbReference type="Proteomes" id="UP000516957">
    <property type="component" value="Unassembled WGS sequence"/>
</dbReference>
<dbReference type="Gene3D" id="3.30.420.40">
    <property type="match status" value="2"/>
</dbReference>
<dbReference type="InterPro" id="IPR000600">
    <property type="entry name" value="ROK"/>
</dbReference>
<dbReference type="EMBL" id="JACCBE010000001">
    <property type="protein sequence ID" value="NYD57407.1"/>
    <property type="molecule type" value="Genomic_DNA"/>
</dbReference>
<dbReference type="Gene3D" id="1.10.10.10">
    <property type="entry name" value="Winged helix-like DNA-binding domain superfamily/Winged helix DNA-binding domain"/>
    <property type="match status" value="1"/>
</dbReference>
<keyword evidence="3" id="KW-1185">Reference proteome</keyword>
<reference evidence="2 3" key="1">
    <citation type="submission" date="2020-07" db="EMBL/GenBank/DDBJ databases">
        <title>Sequencing the genomes of 1000 actinobacteria strains.</title>
        <authorList>
            <person name="Klenk H.-P."/>
        </authorList>
    </citation>
    <scope>NUCLEOTIDE SEQUENCE [LARGE SCALE GENOMIC DNA]</scope>
    <source>
        <strain evidence="2 3">DSM 18965</strain>
    </source>
</reference>
<accession>A0A7Y9F0M2</accession>
<dbReference type="SUPFAM" id="SSF46785">
    <property type="entry name" value="Winged helix' DNA-binding domain"/>
    <property type="match status" value="1"/>
</dbReference>
<dbReference type="InterPro" id="IPR043129">
    <property type="entry name" value="ATPase_NBD"/>
</dbReference>
<name>A0A7Y9F0M2_9ACTN</name>
<protein>
    <submittedName>
        <fullName evidence="2">Putative NBD/HSP70 family sugar kinase</fullName>
    </submittedName>
</protein>
<dbReference type="GO" id="GO:0016301">
    <property type="term" value="F:kinase activity"/>
    <property type="evidence" value="ECO:0007669"/>
    <property type="project" value="UniProtKB-KW"/>
</dbReference>
<proteinExistence type="inferred from homology"/>
<evidence type="ECO:0000313" key="3">
    <source>
        <dbReference type="Proteomes" id="UP000516957"/>
    </source>
</evidence>
<dbReference type="InterPro" id="IPR036390">
    <property type="entry name" value="WH_DNA-bd_sf"/>
</dbReference>
<gene>
    <name evidence="2" type="ORF">BKA08_001645</name>
</gene>
<dbReference type="SUPFAM" id="SSF53067">
    <property type="entry name" value="Actin-like ATPase domain"/>
    <property type="match status" value="1"/>
</dbReference>
<keyword evidence="2" id="KW-0808">Transferase</keyword>
<dbReference type="Pfam" id="PF00480">
    <property type="entry name" value="ROK"/>
    <property type="match status" value="1"/>
</dbReference>
<evidence type="ECO:0000256" key="1">
    <source>
        <dbReference type="ARBA" id="ARBA00006479"/>
    </source>
</evidence>
<keyword evidence="2" id="KW-0418">Kinase</keyword>
<comment type="similarity">
    <text evidence="1">Belongs to the ROK (NagC/XylR) family.</text>
</comment>
<dbReference type="InterPro" id="IPR036388">
    <property type="entry name" value="WH-like_DNA-bd_sf"/>
</dbReference>
<sequence length="389" mass="39801">MLRSLRFEGAASRSRLAERTGLSKTTVSAIVTELLEVAAVEEEASSRAGRGRPAVPVRLRSQPHVSVGLEVNVDYVSAVVLDLAGRTRLSETRSRRSRDPDPLVALVDLARAVHAQVEAAGAAPVGVTVAVPGLIAADRREVVWTPNLGIEHGTRLHDRVAAVFDSRCPVEIANDANCAALAESRHGAAAGLDDAVYLTGTVGIGAGILERGVLRTGAHGFAGEVGHMPLGDPRAVCGCGRTGCWEASIGLHALLRATRMPELEDPLTTAAAVAVRARTDPAVAGALRGLGELVGLGLSALTAVLDPRVVVLGGYFVPLGDHVLAPARLALARRSAPAQRPVPDLRLGALGIRAAATGAAERGLMAVLSGEAALEAPSTPGGPPSGAGS</sequence>
<organism evidence="2 3">
    <name type="scientific">Nocardioides marinisabuli</name>
    <dbReference type="NCBI Taxonomy" id="419476"/>
    <lineage>
        <taxon>Bacteria</taxon>
        <taxon>Bacillati</taxon>
        <taxon>Actinomycetota</taxon>
        <taxon>Actinomycetes</taxon>
        <taxon>Propionibacteriales</taxon>
        <taxon>Nocardioidaceae</taxon>
        <taxon>Nocardioides</taxon>
    </lineage>
</organism>
<dbReference type="RefSeq" id="WP_179615172.1">
    <property type="nucleotide sequence ID" value="NZ_CP059163.1"/>
</dbReference>
<comment type="caution">
    <text evidence="2">The sequence shown here is derived from an EMBL/GenBank/DDBJ whole genome shotgun (WGS) entry which is preliminary data.</text>
</comment>
<dbReference type="PANTHER" id="PTHR18964">
    <property type="entry name" value="ROK (REPRESSOR, ORF, KINASE) FAMILY"/>
    <property type="match status" value="1"/>
</dbReference>